<dbReference type="SUPFAM" id="SSF64182">
    <property type="entry name" value="DHH phosphoesterases"/>
    <property type="match status" value="1"/>
</dbReference>
<keyword evidence="1" id="KW-0378">Hydrolase</keyword>
<comment type="function">
    <text evidence="1">Has phosphodiesterase (PDE) activity against cyclic-di-AMP (c-di-AMP).</text>
</comment>
<dbReference type="InterPro" id="IPR003156">
    <property type="entry name" value="DHHA1_dom"/>
</dbReference>
<comment type="catalytic activity">
    <reaction evidence="1">
        <text>3',3'-c-di-AMP + H2O = 5'-O-phosphonoadenylyl-(3'-&gt;5')-adenosine + H(+)</text>
        <dbReference type="Rhea" id="RHEA:54420"/>
        <dbReference type="ChEBI" id="CHEBI:15377"/>
        <dbReference type="ChEBI" id="CHEBI:15378"/>
        <dbReference type="ChEBI" id="CHEBI:71500"/>
        <dbReference type="ChEBI" id="CHEBI:138171"/>
    </reaction>
</comment>
<dbReference type="PROSITE" id="PS50887">
    <property type="entry name" value="GGDEF"/>
    <property type="match status" value="1"/>
</dbReference>
<name>A0ABV0F0P6_9ENTE</name>
<dbReference type="EMBL" id="MAEI02000001">
    <property type="protein sequence ID" value="MEO1780627.1"/>
    <property type="molecule type" value="Genomic_DNA"/>
</dbReference>
<dbReference type="RefSeq" id="WP_161869413.1">
    <property type="nucleotide sequence ID" value="NZ_MAEI02000001.1"/>
</dbReference>
<dbReference type="InterPro" id="IPR014528">
    <property type="entry name" value="GdpP/PdeA"/>
</dbReference>
<dbReference type="PIRSF" id="PIRSF026583">
    <property type="entry name" value="YybT"/>
    <property type="match status" value="1"/>
</dbReference>
<dbReference type="EC" id="3.1.4.-" evidence="1"/>
<dbReference type="Gene3D" id="3.90.1640.10">
    <property type="entry name" value="inorganic pyrophosphatase (n-terminal core)"/>
    <property type="match status" value="1"/>
</dbReference>
<evidence type="ECO:0000256" key="1">
    <source>
        <dbReference type="PIRNR" id="PIRNR026583"/>
    </source>
</evidence>
<gene>
    <name evidence="4" type="ORF">BAU18_000166</name>
</gene>
<keyword evidence="5" id="KW-1185">Reference proteome</keyword>
<keyword evidence="1" id="KW-1003">Cell membrane</keyword>
<dbReference type="Gene3D" id="3.10.310.30">
    <property type="match status" value="1"/>
</dbReference>
<dbReference type="SMART" id="SM00267">
    <property type="entry name" value="GGDEF"/>
    <property type="match status" value="1"/>
</dbReference>
<dbReference type="PANTHER" id="PTHR47618">
    <property type="entry name" value="BIFUNCTIONAL OLIGORIBONUCLEASE AND PAP PHOSPHATASE NRNA"/>
    <property type="match status" value="1"/>
</dbReference>
<accession>A0ABV0F0P6</accession>
<proteinExistence type="inferred from homology"/>
<comment type="similarity">
    <text evidence="1">Belongs to the GdpP/PdeA phosphodiesterase family.</text>
</comment>
<dbReference type="InterPro" id="IPR000160">
    <property type="entry name" value="GGDEF_dom"/>
</dbReference>
<evidence type="ECO:0000259" key="3">
    <source>
        <dbReference type="PROSITE" id="PS50887"/>
    </source>
</evidence>
<keyword evidence="1 2" id="KW-0472">Membrane</keyword>
<evidence type="ECO:0000256" key="2">
    <source>
        <dbReference type="SAM" id="Phobius"/>
    </source>
</evidence>
<dbReference type="PANTHER" id="PTHR47618:SF2">
    <property type="entry name" value="CYCLIC-DI-AMP PHOSPHODIESTERASE GDPP"/>
    <property type="match status" value="1"/>
</dbReference>
<evidence type="ECO:0000313" key="5">
    <source>
        <dbReference type="Proteomes" id="UP001429357"/>
    </source>
</evidence>
<keyword evidence="2" id="KW-1133">Transmembrane helix</keyword>
<sequence length="651" mass="73456">MDRNRFVKLLVLITVIQVLCILLIPWRWFLAVLALLASLCIYRLYVEVRHFLELSEQEKISQAANLAEENSEYLSKESPFPLYLFDDQYNITWLNEKAILLQEKYGAALWEKQLVPAIKAHSATGEVNLGKENLRYRIDFDKGIIFIENISQEVAAIQRQQDQQAAIGFISIDNYDDLIDQKDDKEVSYLNSFVTTFISDWCDEYEVYYKRLNAERFFFTARLEDIIRMEKDKFSIVERLRKAAEDQNFPMTISMGIAYGEDKLEKIGDTAQSNLDIALVRGGDQVVLKDVSEAAKPKFYGGTTTSTAKRTRVRSRAMSTALKKIFQETPQIFVMGHRYPDMDAIGSAFGVSCLADFQGKESFVIINEKELIPDVERCLEEIHKHPELEDKLITVETAMTMVKPGSLLVMVDYHKPSMSISQELYDKFEQVAIIDHHRRGEEFPSKPLLTYIESSASSASELVAELIQYESNASKRLDKFTASLLLAGIFVDTKNYVVRTSPRTFDISSYLKASGANTDLIQYLLSSDLTSFLEISELVAKSEFVTPDIVIACGDEGKAYNNVTAAKTADTLLSMNGVEASFVLTERSDQLVAISARSSGKINVQLVMEAMGGGGHFTNAATQIKDKTLHEVKEMLYNELQSVLKQEGATT</sequence>
<dbReference type="Pfam" id="PF24898">
    <property type="entry name" value="GGDEF_GdpP"/>
    <property type="match status" value="1"/>
</dbReference>
<dbReference type="Pfam" id="PF01368">
    <property type="entry name" value="DHH"/>
    <property type="match status" value="1"/>
</dbReference>
<reference evidence="4" key="1">
    <citation type="submission" date="2016-06" db="EMBL/GenBank/DDBJ databases">
        <authorList>
            <person name="Van Tyne D."/>
        </authorList>
    </citation>
    <scope>NUCLEOTIDE SEQUENCE</scope>
    <source>
        <strain evidence="4">JM9A</strain>
    </source>
</reference>
<feature type="transmembrane region" description="Helical" evidence="2">
    <location>
        <begin position="6"/>
        <end position="24"/>
    </location>
</feature>
<comment type="subcellular location">
    <subcellularLocation>
        <location evidence="1">Cell membrane</location>
    </subcellularLocation>
</comment>
<dbReference type="InterPro" id="IPR038763">
    <property type="entry name" value="DHH_sf"/>
</dbReference>
<reference evidence="4" key="2">
    <citation type="submission" date="2024-02" db="EMBL/GenBank/DDBJ databases">
        <title>The Genome Sequence of Enterococcus diestrammenae JM9A.</title>
        <authorList>
            <person name="Earl A."/>
            <person name="Manson A."/>
            <person name="Gilmore M."/>
            <person name="Sanders J."/>
            <person name="Shea T."/>
            <person name="Howe W."/>
            <person name="Livny J."/>
            <person name="Cuomo C."/>
            <person name="Neafsey D."/>
            <person name="Birren B."/>
        </authorList>
    </citation>
    <scope>NUCLEOTIDE SEQUENCE</scope>
    <source>
        <strain evidence="4">JM9A</strain>
    </source>
</reference>
<protein>
    <recommendedName>
        <fullName evidence="1">Cyclic-di-AMP phosphodiesterase</fullName>
        <ecNumber evidence="1">3.1.4.-</ecNumber>
    </recommendedName>
</protein>
<dbReference type="InterPro" id="IPR001667">
    <property type="entry name" value="DDH_dom"/>
</dbReference>
<dbReference type="Proteomes" id="UP001429357">
    <property type="component" value="Unassembled WGS sequence"/>
</dbReference>
<organism evidence="4 5">
    <name type="scientific">Enterococcus diestrammenae</name>
    <dbReference type="NCBI Taxonomy" id="1155073"/>
    <lineage>
        <taxon>Bacteria</taxon>
        <taxon>Bacillati</taxon>
        <taxon>Bacillota</taxon>
        <taxon>Bacilli</taxon>
        <taxon>Lactobacillales</taxon>
        <taxon>Enterococcaceae</taxon>
        <taxon>Enterococcus</taxon>
    </lineage>
</organism>
<evidence type="ECO:0000313" key="4">
    <source>
        <dbReference type="EMBL" id="MEO1780627.1"/>
    </source>
</evidence>
<feature type="domain" description="GGDEF" evidence="3">
    <location>
        <begin position="163"/>
        <end position="291"/>
    </location>
</feature>
<dbReference type="InterPro" id="IPR051319">
    <property type="entry name" value="Oligoribo/pAp-PDE_c-di-AMP_PDE"/>
</dbReference>
<comment type="caution">
    <text evidence="4">The sequence shown here is derived from an EMBL/GenBank/DDBJ whole genome shotgun (WGS) entry which is preliminary data.</text>
</comment>
<keyword evidence="2" id="KW-0812">Transmembrane</keyword>
<dbReference type="Pfam" id="PF02272">
    <property type="entry name" value="DHHA1"/>
    <property type="match status" value="1"/>
</dbReference>